<keyword evidence="2" id="KW-1185">Reference proteome</keyword>
<dbReference type="Proteomes" id="UP000015241">
    <property type="component" value="Unassembled WGS sequence"/>
</dbReference>
<dbReference type="OrthoDB" id="2884736at2759"/>
<name>S8DSF4_FOMSC</name>
<accession>S8DSF4</accession>
<sequence>MVVSKQLLSESASTQNMQHSHPYFLVVGKEQIDIWRIDEASNTLRKHVRLSQFVPFPGFDRDPHEVYQMAPVIDIENGVVIIAQSCESAENRTSTLWVFSLGTGDVLRKTELQGCWRPYFLNYRKGRVIATLDQNEDEVPPEGRSRIVVCDTNSEIGVIGSVHLPNHLQPREAKREITGGGVLRCVYYAPNGDVIGTSAEAYEDTLDVLRWRAGDLPTFPQPDATVTLRATFEGCDRTYPFCSTTLDASSFLLAVSQEVAGLIPDGYHRQMILYAIDWTTMSVRWASDPLLGFVYDVWHVASHGIVVAAGEREMGGWSQFYIAILDPSTGERRLLEVIDETPQENTPKLWGLSEDRENPEVVVVFTDGSICVVPLADFAKNGFPRDGEHVRTEKPIPGTVQVEKREVVLGCSKTGVSIWRAGRSDEGFRHIASLHPAPDFQAQRSYPVIDAERDIIVIGDRGPEHDSARLLVFSLVNGQRIREVELFGALPCVSKGPLQYRDGKVLIVVEEDEERAPPYGRNTALLCDAAGTDGIVGGLTLPPCQANRDEKRLNAPGGVLLPVALMPNGDIIATSSVIYGETMDVLRYRGSNIVSTPEPDASFTLHVPVSSGYNDIEPLCTTPLDKRGFLMAVYEADCSVQQVQQGCQSSIYAVDAGAMKIRWRAEPHDSADGEGNDPFAYVLVLDPTTGAQRQLEDFRHPILETTRDPVLARNARVLYCGLCNKGDRLTIVVVFRDGLVYATNLRQFLKDGLPHGHGDMAVTEPLKEGWRVLQADVVGWTVVMLVNEEATGRSRHIRYVSLH</sequence>
<organism evidence="1 2">
    <name type="scientific">Fomitopsis schrenkii</name>
    <name type="common">Brown rot fungus</name>
    <dbReference type="NCBI Taxonomy" id="2126942"/>
    <lineage>
        <taxon>Eukaryota</taxon>
        <taxon>Fungi</taxon>
        <taxon>Dikarya</taxon>
        <taxon>Basidiomycota</taxon>
        <taxon>Agaricomycotina</taxon>
        <taxon>Agaricomycetes</taxon>
        <taxon>Polyporales</taxon>
        <taxon>Fomitopsis</taxon>
    </lineage>
</organism>
<dbReference type="AlphaFoldDB" id="S8DSF4"/>
<proteinExistence type="predicted"/>
<dbReference type="HOGENOM" id="CLU_350555_0_0_1"/>
<gene>
    <name evidence="1" type="ORF">FOMPIDRAFT_1063312</name>
</gene>
<protein>
    <submittedName>
        <fullName evidence="1">Uncharacterized protein</fullName>
    </submittedName>
</protein>
<dbReference type="InParanoid" id="S8DSF4"/>
<evidence type="ECO:0000313" key="2">
    <source>
        <dbReference type="Proteomes" id="UP000015241"/>
    </source>
</evidence>
<reference evidence="1 2" key="1">
    <citation type="journal article" date="2012" name="Science">
        <title>The Paleozoic origin of enzymatic lignin decomposition reconstructed from 31 fungal genomes.</title>
        <authorList>
            <person name="Floudas D."/>
            <person name="Binder M."/>
            <person name="Riley R."/>
            <person name="Barry K."/>
            <person name="Blanchette R.A."/>
            <person name="Henrissat B."/>
            <person name="Martinez A.T."/>
            <person name="Otillar R."/>
            <person name="Spatafora J.W."/>
            <person name="Yadav J.S."/>
            <person name="Aerts A."/>
            <person name="Benoit I."/>
            <person name="Boyd A."/>
            <person name="Carlson A."/>
            <person name="Copeland A."/>
            <person name="Coutinho P.M."/>
            <person name="de Vries R.P."/>
            <person name="Ferreira P."/>
            <person name="Findley K."/>
            <person name="Foster B."/>
            <person name="Gaskell J."/>
            <person name="Glotzer D."/>
            <person name="Gorecki P."/>
            <person name="Heitman J."/>
            <person name="Hesse C."/>
            <person name="Hori C."/>
            <person name="Igarashi K."/>
            <person name="Jurgens J.A."/>
            <person name="Kallen N."/>
            <person name="Kersten P."/>
            <person name="Kohler A."/>
            <person name="Kuees U."/>
            <person name="Kumar T.K.A."/>
            <person name="Kuo A."/>
            <person name="LaButti K."/>
            <person name="Larrondo L.F."/>
            <person name="Lindquist E."/>
            <person name="Ling A."/>
            <person name="Lombard V."/>
            <person name="Lucas S."/>
            <person name="Lundell T."/>
            <person name="Martin R."/>
            <person name="McLaughlin D.J."/>
            <person name="Morgenstern I."/>
            <person name="Morin E."/>
            <person name="Murat C."/>
            <person name="Nagy L.G."/>
            <person name="Nolan M."/>
            <person name="Ohm R.A."/>
            <person name="Patyshakuliyeva A."/>
            <person name="Rokas A."/>
            <person name="Ruiz-Duenas F.J."/>
            <person name="Sabat G."/>
            <person name="Salamov A."/>
            <person name="Samejima M."/>
            <person name="Schmutz J."/>
            <person name="Slot J.C."/>
            <person name="St John F."/>
            <person name="Stenlid J."/>
            <person name="Sun H."/>
            <person name="Sun S."/>
            <person name="Syed K."/>
            <person name="Tsang A."/>
            <person name="Wiebenga A."/>
            <person name="Young D."/>
            <person name="Pisabarro A."/>
            <person name="Eastwood D.C."/>
            <person name="Martin F."/>
            <person name="Cullen D."/>
            <person name="Grigoriev I.V."/>
            <person name="Hibbett D.S."/>
        </authorList>
    </citation>
    <scope>NUCLEOTIDE SEQUENCE</scope>
    <source>
        <strain evidence="2">FP-58527</strain>
    </source>
</reference>
<dbReference type="SUPFAM" id="SSF50998">
    <property type="entry name" value="Quinoprotein alcohol dehydrogenase-like"/>
    <property type="match status" value="1"/>
</dbReference>
<dbReference type="EMBL" id="KE504244">
    <property type="protein sequence ID" value="EPS94118.1"/>
    <property type="molecule type" value="Genomic_DNA"/>
</dbReference>
<dbReference type="InterPro" id="IPR011047">
    <property type="entry name" value="Quinoprotein_ADH-like_sf"/>
</dbReference>
<evidence type="ECO:0000313" key="1">
    <source>
        <dbReference type="EMBL" id="EPS94118.1"/>
    </source>
</evidence>